<dbReference type="Proteomes" id="UP000237144">
    <property type="component" value="Unassembled WGS sequence"/>
</dbReference>
<evidence type="ECO:0008006" key="4">
    <source>
        <dbReference type="Google" id="ProtNLM"/>
    </source>
</evidence>
<protein>
    <recommendedName>
        <fullName evidence="4">Sld7 C-terminal domain-containing protein</fullName>
    </recommendedName>
</protein>
<feature type="region of interest" description="Disordered" evidence="1">
    <location>
        <begin position="514"/>
        <end position="544"/>
    </location>
</feature>
<comment type="caution">
    <text evidence="2">The sequence shown here is derived from an EMBL/GenBank/DDBJ whole genome shotgun (WGS) entry which is preliminary data.</text>
</comment>
<feature type="region of interest" description="Disordered" evidence="1">
    <location>
        <begin position="652"/>
        <end position="673"/>
    </location>
</feature>
<evidence type="ECO:0000313" key="2">
    <source>
        <dbReference type="EMBL" id="POY71480.1"/>
    </source>
</evidence>
<keyword evidence="3" id="KW-1185">Reference proteome</keyword>
<feature type="region of interest" description="Disordered" evidence="1">
    <location>
        <begin position="101"/>
        <end position="124"/>
    </location>
</feature>
<dbReference type="AlphaFoldDB" id="A0A2S5B3Y1"/>
<feature type="compositionally biased region" description="Low complexity" evidence="1">
    <location>
        <begin position="363"/>
        <end position="379"/>
    </location>
</feature>
<feature type="region of interest" description="Disordered" evidence="1">
    <location>
        <begin position="245"/>
        <end position="414"/>
    </location>
</feature>
<sequence>MHSGQSAAAASAANCRLLWRGKVVTEQGLRVAVIAHLFSVAAPNSPFSPALAATSSLSPFDDPFSSASSATASGADMCLGLEMLRGAPITVKGDVRIVDHNPRASELPSSAHPRKGKGKADDSPVEQIAIEAPTDVRVYIDDRCPETVEWFQDKFCREGRQGYGVRLNAGGDDIVIFASYPQPEAAASASPTASTSASTASEASLTPLTLLLGRPVVPKTNQPRPDDPMPRENLFAKKLRKTASLPASAFPTAGSGGALEPAPKRRRQSAKDKAIASLLGSSKGDSAMPPPPARPKMRSASSQPPSVAFPPPLSAGTSSGTSSIRGFSRSISSNRLATTTQANPVRSQARQSSLPPSAGLPLRRSSSVSAASSISGSARSFRRSLSRSSMLLESPPGSEDEMEEHTGSGGADGDLVDAAFGGDATISSRSMSVSMFGRAGSRAPGSPTPSLASLAGLDDDFGESLDAVAELRAFGREPIPAGALPLRSAGGPGGKGITRSSSLPAGQFSLAAAASRTSEATRRGSREGSVVSVGSNDQAALRSSRGSSVAASDILLDASNAETRNKNTVKKLTAQRMDAVGCGRDHPDFKDIFSFATRGVAFAMRPTFKSRVLSTPERAEAAELIEQHLRMYLPPDLAALLATPLFTTRDATDLQPPVSKQPVLTGPPSPKSLGDMVDEASPTLETTMADLDATTATLDCDGEGDAAMAGEAAGPVPSQLGPRGDVTMEDLTSAHDERLPKAQAVAGTLREMEDDGDEEVLLVAWPGQTAVVAV</sequence>
<dbReference type="OrthoDB" id="5599874at2759"/>
<reference evidence="2 3" key="1">
    <citation type="journal article" date="2018" name="Front. Microbiol.">
        <title>Prospects for Fungal Bioremediation of Acidic Radioactive Waste Sites: Characterization and Genome Sequence of Rhodotorula taiwanensis MD1149.</title>
        <authorList>
            <person name="Tkavc R."/>
            <person name="Matrosova V.Y."/>
            <person name="Grichenko O.E."/>
            <person name="Gostincar C."/>
            <person name="Volpe R.P."/>
            <person name="Klimenkova P."/>
            <person name="Gaidamakova E.K."/>
            <person name="Zhou C.E."/>
            <person name="Stewart B.J."/>
            <person name="Lyman M.G."/>
            <person name="Malfatti S.A."/>
            <person name="Rubinfeld B."/>
            <person name="Courtot M."/>
            <person name="Singh J."/>
            <person name="Dalgard C.L."/>
            <person name="Hamilton T."/>
            <person name="Frey K.G."/>
            <person name="Gunde-Cimerman N."/>
            <person name="Dugan L."/>
            <person name="Daly M.J."/>
        </authorList>
    </citation>
    <scope>NUCLEOTIDE SEQUENCE [LARGE SCALE GENOMIC DNA]</scope>
    <source>
        <strain evidence="2 3">MD1149</strain>
    </source>
</reference>
<feature type="region of interest" description="Disordered" evidence="1">
    <location>
        <begin position="211"/>
        <end position="231"/>
    </location>
</feature>
<name>A0A2S5B3Y1_9BASI</name>
<feature type="compositionally biased region" description="Low complexity" evidence="1">
    <location>
        <begin position="314"/>
        <end position="333"/>
    </location>
</feature>
<feature type="compositionally biased region" description="Polar residues" evidence="1">
    <location>
        <begin position="334"/>
        <end position="355"/>
    </location>
</feature>
<evidence type="ECO:0000313" key="3">
    <source>
        <dbReference type="Proteomes" id="UP000237144"/>
    </source>
</evidence>
<organism evidence="2 3">
    <name type="scientific">Rhodotorula taiwanensis</name>
    <dbReference type="NCBI Taxonomy" id="741276"/>
    <lineage>
        <taxon>Eukaryota</taxon>
        <taxon>Fungi</taxon>
        <taxon>Dikarya</taxon>
        <taxon>Basidiomycota</taxon>
        <taxon>Pucciniomycotina</taxon>
        <taxon>Microbotryomycetes</taxon>
        <taxon>Sporidiobolales</taxon>
        <taxon>Sporidiobolaceae</taxon>
        <taxon>Rhodotorula</taxon>
    </lineage>
</organism>
<accession>A0A2S5B3Y1</accession>
<gene>
    <name evidence="2" type="ORF">BMF94_5793</name>
</gene>
<evidence type="ECO:0000256" key="1">
    <source>
        <dbReference type="SAM" id="MobiDB-lite"/>
    </source>
</evidence>
<proteinExistence type="predicted"/>
<dbReference type="EMBL" id="PJQD01000085">
    <property type="protein sequence ID" value="POY71480.1"/>
    <property type="molecule type" value="Genomic_DNA"/>
</dbReference>